<dbReference type="PANTHER" id="PTHR38444">
    <property type="entry name" value="ENTEROBACTIN BIOSYNTHESIS PROTEIN YBDZ"/>
    <property type="match status" value="1"/>
</dbReference>
<dbReference type="PANTHER" id="PTHR38444:SF1">
    <property type="entry name" value="ENTEROBACTIN BIOSYNTHESIS PROTEIN YBDZ"/>
    <property type="match status" value="1"/>
</dbReference>
<dbReference type="OrthoDB" id="7584480at2"/>
<dbReference type="GO" id="GO:0005829">
    <property type="term" value="C:cytosol"/>
    <property type="evidence" value="ECO:0007669"/>
    <property type="project" value="TreeGrafter"/>
</dbReference>
<evidence type="ECO:0000313" key="2">
    <source>
        <dbReference type="EMBL" id="SEJ91057.1"/>
    </source>
</evidence>
<sequence>MTNPFDRQDGTYLVLVNDESQYSLWPESNPVPAGWTVAHGPADRDACLAFIEATWTDMRPASLARAMAADSGALQ</sequence>
<evidence type="ECO:0000313" key="3">
    <source>
        <dbReference type="Proteomes" id="UP000198707"/>
    </source>
</evidence>
<dbReference type="Gene3D" id="3.90.820.10">
    <property type="entry name" value="Structural Genomics, Unknown Function 30-nov-00 1gh9 Mol_id"/>
    <property type="match status" value="1"/>
</dbReference>
<dbReference type="STRING" id="1144548.SAMN05443287_11020"/>
<dbReference type="Pfam" id="PF03621">
    <property type="entry name" value="MbtH"/>
    <property type="match status" value="1"/>
</dbReference>
<dbReference type="Proteomes" id="UP000198707">
    <property type="component" value="Unassembled WGS sequence"/>
</dbReference>
<dbReference type="AlphaFoldDB" id="A0A1H7CR68"/>
<keyword evidence="3" id="KW-1185">Reference proteome</keyword>
<dbReference type="SUPFAM" id="SSF160582">
    <property type="entry name" value="MbtH-like"/>
    <property type="match status" value="1"/>
</dbReference>
<proteinExistence type="predicted"/>
<protein>
    <submittedName>
        <fullName evidence="2">MbtH protein</fullName>
    </submittedName>
</protein>
<dbReference type="SMART" id="SM00923">
    <property type="entry name" value="MbtH"/>
    <property type="match status" value="1"/>
</dbReference>
<dbReference type="InterPro" id="IPR005153">
    <property type="entry name" value="MbtH-like_dom"/>
</dbReference>
<name>A0A1H7CR68_9ACTN</name>
<dbReference type="GO" id="GO:0019290">
    <property type="term" value="P:siderophore biosynthetic process"/>
    <property type="evidence" value="ECO:0007669"/>
    <property type="project" value="TreeGrafter"/>
</dbReference>
<reference evidence="3" key="1">
    <citation type="submission" date="2016-10" db="EMBL/GenBank/DDBJ databases">
        <authorList>
            <person name="Varghese N."/>
            <person name="Submissions S."/>
        </authorList>
    </citation>
    <scope>NUCLEOTIDE SEQUENCE [LARGE SCALE GENOMIC DNA]</scope>
    <source>
        <strain evidence="3">CGMCC 4.7038</strain>
    </source>
</reference>
<organism evidence="2 3">
    <name type="scientific">Micromonospora phaseoli</name>
    <dbReference type="NCBI Taxonomy" id="1144548"/>
    <lineage>
        <taxon>Bacteria</taxon>
        <taxon>Bacillati</taxon>
        <taxon>Actinomycetota</taxon>
        <taxon>Actinomycetes</taxon>
        <taxon>Micromonosporales</taxon>
        <taxon>Micromonosporaceae</taxon>
        <taxon>Micromonospora</taxon>
    </lineage>
</organism>
<dbReference type="InterPro" id="IPR038020">
    <property type="entry name" value="MbtH-like_sf"/>
</dbReference>
<dbReference type="InterPro" id="IPR037407">
    <property type="entry name" value="MLP_fam"/>
</dbReference>
<evidence type="ECO:0000259" key="1">
    <source>
        <dbReference type="SMART" id="SM00923"/>
    </source>
</evidence>
<dbReference type="RefSeq" id="WP_092382092.1">
    <property type="nucleotide sequence ID" value="NZ_BOPI01000023.1"/>
</dbReference>
<gene>
    <name evidence="2" type="ORF">SAMN05443287_11020</name>
</gene>
<accession>A0A1H7CR68</accession>
<dbReference type="EMBL" id="FNYV01000010">
    <property type="protein sequence ID" value="SEJ91057.1"/>
    <property type="molecule type" value="Genomic_DNA"/>
</dbReference>
<feature type="domain" description="MbtH-like" evidence="1">
    <location>
        <begin position="3"/>
        <end position="53"/>
    </location>
</feature>